<dbReference type="AlphaFoldDB" id="A0AAN7G8K5"/>
<accession>A0AAN7G8K5</accession>
<organism evidence="1 2">
    <name type="scientific">Quercus rubra</name>
    <name type="common">Northern red oak</name>
    <name type="synonym">Quercus borealis</name>
    <dbReference type="NCBI Taxonomy" id="3512"/>
    <lineage>
        <taxon>Eukaryota</taxon>
        <taxon>Viridiplantae</taxon>
        <taxon>Streptophyta</taxon>
        <taxon>Embryophyta</taxon>
        <taxon>Tracheophyta</taxon>
        <taxon>Spermatophyta</taxon>
        <taxon>Magnoliopsida</taxon>
        <taxon>eudicotyledons</taxon>
        <taxon>Gunneridae</taxon>
        <taxon>Pentapetalae</taxon>
        <taxon>rosids</taxon>
        <taxon>fabids</taxon>
        <taxon>Fagales</taxon>
        <taxon>Fagaceae</taxon>
        <taxon>Quercus</taxon>
    </lineage>
</organism>
<proteinExistence type="predicted"/>
<dbReference type="EMBL" id="JAXUIC010000002">
    <property type="protein sequence ID" value="KAK4604339.1"/>
    <property type="molecule type" value="Genomic_DNA"/>
</dbReference>
<sequence length="107" mass="13061">MEPTIEKPNNNIEDLNKPFRFKGAHFKRWKAKVLFYLSLFKVAYILTKKNPNKLSTDNMTNDELYDHQEKIDKYEQDEYKCRHYLLNCLADHFYDYYNTTYISAKKF</sequence>
<keyword evidence="2" id="KW-1185">Reference proteome</keyword>
<comment type="caution">
    <text evidence="1">The sequence shown here is derived from an EMBL/GenBank/DDBJ whole genome shotgun (WGS) entry which is preliminary data.</text>
</comment>
<reference evidence="1 2" key="1">
    <citation type="journal article" date="2023" name="G3 (Bethesda)">
        <title>A haplotype-resolved chromosome-scale genome for Quercus rubra L. provides insights into the genetics of adaptive traits for red oak species.</title>
        <authorList>
            <person name="Kapoor B."/>
            <person name="Jenkins J."/>
            <person name="Schmutz J."/>
            <person name="Zhebentyayeva T."/>
            <person name="Kuelheim C."/>
            <person name="Coggeshall M."/>
            <person name="Heim C."/>
            <person name="Lasky J.R."/>
            <person name="Leites L."/>
            <person name="Islam-Faridi N."/>
            <person name="Romero-Severson J."/>
            <person name="DeLeo V.L."/>
            <person name="Lucas S.M."/>
            <person name="Lazic D."/>
            <person name="Gailing O."/>
            <person name="Carlson J."/>
            <person name="Staton M."/>
        </authorList>
    </citation>
    <scope>NUCLEOTIDE SEQUENCE [LARGE SCALE GENOMIC DNA]</scope>
    <source>
        <strain evidence="1">Pseudo-F2</strain>
    </source>
</reference>
<evidence type="ECO:0000313" key="1">
    <source>
        <dbReference type="EMBL" id="KAK4604339.1"/>
    </source>
</evidence>
<protein>
    <submittedName>
        <fullName evidence="1">Uncharacterized protein</fullName>
    </submittedName>
</protein>
<gene>
    <name evidence="1" type="ORF">RGQ29_012728</name>
</gene>
<name>A0AAN7G8K5_QUERU</name>
<dbReference type="Proteomes" id="UP001324115">
    <property type="component" value="Unassembled WGS sequence"/>
</dbReference>
<evidence type="ECO:0000313" key="2">
    <source>
        <dbReference type="Proteomes" id="UP001324115"/>
    </source>
</evidence>